<dbReference type="EMBL" id="FOHU01000014">
    <property type="protein sequence ID" value="SET55905.1"/>
    <property type="molecule type" value="Genomic_DNA"/>
</dbReference>
<organism evidence="2 3">
    <name type="scientific">Natronincola peptidivorans</name>
    <dbReference type="NCBI Taxonomy" id="426128"/>
    <lineage>
        <taxon>Bacteria</taxon>
        <taxon>Bacillati</taxon>
        <taxon>Bacillota</taxon>
        <taxon>Clostridia</taxon>
        <taxon>Peptostreptococcales</taxon>
        <taxon>Natronincolaceae</taxon>
        <taxon>Natronincola</taxon>
    </lineage>
</organism>
<reference evidence="2 3" key="1">
    <citation type="submission" date="2016-10" db="EMBL/GenBank/DDBJ databases">
        <authorList>
            <person name="de Groot N.N."/>
        </authorList>
    </citation>
    <scope>NUCLEOTIDE SEQUENCE [LARGE SCALE GENOMIC DNA]</scope>
    <source>
        <strain evidence="2 3">DSM 18979</strain>
    </source>
</reference>
<evidence type="ECO:0000259" key="1">
    <source>
        <dbReference type="Pfam" id="PF04545"/>
    </source>
</evidence>
<feature type="domain" description="RNA polymerase sigma-70 region 4" evidence="1">
    <location>
        <begin position="82"/>
        <end position="129"/>
    </location>
</feature>
<dbReference type="Proteomes" id="UP000199568">
    <property type="component" value="Unassembled WGS sequence"/>
</dbReference>
<dbReference type="InterPro" id="IPR007630">
    <property type="entry name" value="RNA_pol_sigma70_r4"/>
</dbReference>
<dbReference type="GO" id="GO:0006352">
    <property type="term" value="P:DNA-templated transcription initiation"/>
    <property type="evidence" value="ECO:0007669"/>
    <property type="project" value="InterPro"/>
</dbReference>
<dbReference type="InterPro" id="IPR013324">
    <property type="entry name" value="RNA_pol_sigma_r3/r4-like"/>
</dbReference>
<dbReference type="GO" id="GO:0003700">
    <property type="term" value="F:DNA-binding transcription factor activity"/>
    <property type="evidence" value="ECO:0007669"/>
    <property type="project" value="InterPro"/>
</dbReference>
<dbReference type="Gene3D" id="1.20.140.160">
    <property type="match status" value="1"/>
</dbReference>
<proteinExistence type="predicted"/>
<dbReference type="OrthoDB" id="3242975at2"/>
<dbReference type="RefSeq" id="WP_090445244.1">
    <property type="nucleotide sequence ID" value="NZ_FOHU01000014.1"/>
</dbReference>
<keyword evidence="3" id="KW-1185">Reference proteome</keyword>
<gene>
    <name evidence="2" type="ORF">SAMN05660297_02762</name>
</gene>
<name>A0A1I0FCM6_9FIRM</name>
<evidence type="ECO:0000313" key="3">
    <source>
        <dbReference type="Proteomes" id="UP000199568"/>
    </source>
</evidence>
<accession>A0A1I0FCM6</accession>
<dbReference type="Pfam" id="PF04545">
    <property type="entry name" value="Sigma70_r4"/>
    <property type="match status" value="1"/>
</dbReference>
<protein>
    <submittedName>
        <fullName evidence="2">RNA polymerase sigma factor, sigma-70 family</fullName>
    </submittedName>
</protein>
<sequence length="135" mass="16411">MTKKDLQEYYWLQRNIQKLEDKLLELETKATKITTYITDEPKSTNNNSDKISNVVMKIIEVQQRINKQLEKSYEILRKIEEAIEILPERERYLIRLRYIDCKSWEQIAVDMNYSWQHIHKIHSDALKLLARKRCE</sequence>
<dbReference type="SUPFAM" id="SSF88659">
    <property type="entry name" value="Sigma3 and sigma4 domains of RNA polymerase sigma factors"/>
    <property type="match status" value="1"/>
</dbReference>
<dbReference type="STRING" id="426128.SAMN05660297_02762"/>
<dbReference type="AlphaFoldDB" id="A0A1I0FCM6"/>
<evidence type="ECO:0000313" key="2">
    <source>
        <dbReference type="EMBL" id="SET55905.1"/>
    </source>
</evidence>